<proteinExistence type="predicted"/>
<dbReference type="EMBL" id="WIXI01000039">
    <property type="protein sequence ID" value="MQY46115.1"/>
    <property type="molecule type" value="Genomic_DNA"/>
</dbReference>
<keyword evidence="3" id="KW-1185">Reference proteome</keyword>
<evidence type="ECO:0000313" key="3">
    <source>
        <dbReference type="Proteomes" id="UP000435138"/>
    </source>
</evidence>
<keyword evidence="1" id="KW-0812">Transmembrane</keyword>
<name>A0A6A8A4H0_9HYPH</name>
<sequence>MSTDAPAEDVKHPPKRKPPIWHWIVVLILVIAGIVIHRELSMMFDDLQRTGRDFMQLFEWLLSLVDD</sequence>
<dbReference type="AlphaFoldDB" id="A0A6A8A4H0"/>
<gene>
    <name evidence="2" type="ORF">GAO09_08605</name>
</gene>
<dbReference type="RefSeq" id="WP_153353620.1">
    <property type="nucleotide sequence ID" value="NZ_JAYKOO010000012.1"/>
</dbReference>
<evidence type="ECO:0000256" key="1">
    <source>
        <dbReference type="SAM" id="Phobius"/>
    </source>
</evidence>
<accession>A0A6A8A4H0</accession>
<dbReference type="Proteomes" id="UP000435138">
    <property type="component" value="Unassembled WGS sequence"/>
</dbReference>
<evidence type="ECO:0000313" key="2">
    <source>
        <dbReference type="EMBL" id="MQY46115.1"/>
    </source>
</evidence>
<comment type="caution">
    <text evidence="2">The sequence shown here is derived from an EMBL/GenBank/DDBJ whole genome shotgun (WGS) entry which is preliminary data.</text>
</comment>
<reference evidence="2 3" key="1">
    <citation type="submission" date="2019-11" db="EMBL/GenBank/DDBJ databases">
        <title>Genome analysis of Rhizobacterium cereale a novel genus and species isolated from maize roots in North Spain.</title>
        <authorList>
            <person name="Menendez E."/>
            <person name="Flores-Felix J.D."/>
            <person name="Ramirez-Bahena M.-H."/>
            <person name="Igual J.M."/>
            <person name="Garcia-Fraile P."/>
            <person name="Peix A."/>
            <person name="Velazquez E."/>
        </authorList>
    </citation>
    <scope>NUCLEOTIDE SEQUENCE [LARGE SCALE GENOMIC DNA]</scope>
    <source>
        <strain evidence="2 3">RZME27</strain>
    </source>
</reference>
<organism evidence="2 3">
    <name type="scientific">Endobacterium cereale</name>
    <dbReference type="NCBI Taxonomy" id="2663029"/>
    <lineage>
        <taxon>Bacteria</taxon>
        <taxon>Pseudomonadati</taxon>
        <taxon>Pseudomonadota</taxon>
        <taxon>Alphaproteobacteria</taxon>
        <taxon>Hyphomicrobiales</taxon>
        <taxon>Rhizobiaceae</taxon>
        <taxon>Endobacterium</taxon>
    </lineage>
</organism>
<feature type="transmembrane region" description="Helical" evidence="1">
    <location>
        <begin position="20"/>
        <end position="40"/>
    </location>
</feature>
<protein>
    <submittedName>
        <fullName evidence="2">Uncharacterized protein</fullName>
    </submittedName>
</protein>
<keyword evidence="1" id="KW-0472">Membrane</keyword>
<keyword evidence="1" id="KW-1133">Transmembrane helix</keyword>